<evidence type="ECO:0000313" key="2">
    <source>
        <dbReference type="Proteomes" id="UP000616151"/>
    </source>
</evidence>
<sequence>MTLWQPLQDELAQWRDAGRSASLWLRDDDAIAPTPALDRLADLARGHDVPVALAIIPARTGPDLASRLAAETIIHPVIHGWSHANHAPAPEKKQELGPHRPRATLLGELANGLARLRALYGDRLTPMLVPPWNRIDPSLLDDLPETGFTGLSAFGHKLASRPGLAVINTHIDIVDSRAGNRCRDHGMLIAGLVQELQEARAVGGSRPVGVLSHHLVSDDDAFRFLADLFALAAQSGTVNWKSPADLLQSVAPRSI</sequence>
<keyword evidence="2" id="KW-1185">Reference proteome</keyword>
<comment type="caution">
    <text evidence="1">The sequence shown here is derived from an EMBL/GenBank/DDBJ whole genome shotgun (WGS) entry which is preliminary data.</text>
</comment>
<organism evidence="1 2">
    <name type="scientific">Taklimakanibacter albus</name>
    <dbReference type="NCBI Taxonomy" id="2800327"/>
    <lineage>
        <taxon>Bacteria</taxon>
        <taxon>Pseudomonadati</taxon>
        <taxon>Pseudomonadota</taxon>
        <taxon>Alphaproteobacteria</taxon>
        <taxon>Hyphomicrobiales</taxon>
        <taxon>Aestuariivirgaceae</taxon>
        <taxon>Taklimakanibacter</taxon>
    </lineage>
</organism>
<evidence type="ECO:0000313" key="1">
    <source>
        <dbReference type="EMBL" id="MBK1868752.1"/>
    </source>
</evidence>
<dbReference type="EMBL" id="JAENHL010000007">
    <property type="protein sequence ID" value="MBK1868752.1"/>
    <property type="molecule type" value="Genomic_DNA"/>
</dbReference>
<name>A0ACC5R7Z0_9HYPH</name>
<proteinExistence type="predicted"/>
<reference evidence="1" key="1">
    <citation type="submission" date="2021-01" db="EMBL/GenBank/DDBJ databases">
        <authorList>
            <person name="Sun Q."/>
        </authorList>
    </citation>
    <scope>NUCLEOTIDE SEQUENCE</scope>
    <source>
        <strain evidence="1">YIM B02566</strain>
    </source>
</reference>
<protein>
    <submittedName>
        <fullName evidence="1">Polysaccharide deacetylase family protein</fullName>
    </submittedName>
</protein>
<dbReference type="Proteomes" id="UP000616151">
    <property type="component" value="Unassembled WGS sequence"/>
</dbReference>
<accession>A0ACC5R7Z0</accession>
<gene>
    <name evidence="1" type="ORF">JHL16_20515</name>
</gene>